<name>A0A162E1A1_9CAUD</name>
<dbReference type="KEGG" id="vg:30309380"/>
<gene>
    <name evidence="2" type="ORF">GAL1_65</name>
</gene>
<proteinExistence type="predicted"/>
<evidence type="ECO:0000313" key="3">
    <source>
        <dbReference type="Proteomes" id="UP000201404"/>
    </source>
</evidence>
<feature type="region of interest" description="Disordered" evidence="1">
    <location>
        <begin position="1"/>
        <end position="40"/>
    </location>
</feature>
<dbReference type="GeneID" id="30309380"/>
<feature type="compositionally biased region" description="Basic and acidic residues" evidence="1">
    <location>
        <begin position="26"/>
        <end position="40"/>
    </location>
</feature>
<reference evidence="2 3" key="1">
    <citation type="submission" date="2015-04" db="EMBL/GenBank/DDBJ databases">
        <title>Locating and activating molecular 'time bombs': can Mycolata prophages be selectively induced en masse to biologically control activated sludge foaming?</title>
        <authorList>
            <person name="Dyson Z.A."/>
            <person name="Brown T.L."/>
            <person name="Farrar B."/>
            <person name="Doyle S."/>
            <person name="Tucci J."/>
            <person name="Seviour R.J."/>
            <person name="Petrovski S."/>
        </authorList>
    </citation>
    <scope>NUCLEOTIDE SEQUENCE [LARGE SCALE GENOMIC DNA]</scope>
</reference>
<accession>A0A162E1A1</accession>
<dbReference type="EMBL" id="KR053194">
    <property type="protein sequence ID" value="AKJ72080.1"/>
    <property type="molecule type" value="Genomic_DNA"/>
</dbReference>
<organism evidence="2 3">
    <name type="scientific">Gordonia phage GAL1</name>
    <dbReference type="NCBI Taxonomy" id="1647469"/>
    <lineage>
        <taxon>Viruses</taxon>
        <taxon>Duplodnaviria</taxon>
        <taxon>Heunggongvirae</taxon>
        <taxon>Uroviricota</taxon>
        <taxon>Caudoviricetes</taxon>
        <taxon>Galunavirus</taxon>
        <taxon>Galunavirus GAL1</taxon>
    </lineage>
</organism>
<sequence>MTANAAVAQRENPTIGGRMRGGRGADTPRPRDRTIEEFSQ</sequence>
<dbReference type="RefSeq" id="YP_009324457.1">
    <property type="nucleotide sequence ID" value="NC_031936.1"/>
</dbReference>
<dbReference type="Proteomes" id="UP000201404">
    <property type="component" value="Genome"/>
</dbReference>
<keyword evidence="3" id="KW-1185">Reference proteome</keyword>
<evidence type="ECO:0000313" key="2">
    <source>
        <dbReference type="EMBL" id="AKJ72080.1"/>
    </source>
</evidence>
<protein>
    <submittedName>
        <fullName evidence="2">Uncharacterized protein</fullName>
    </submittedName>
</protein>
<evidence type="ECO:0000256" key="1">
    <source>
        <dbReference type="SAM" id="MobiDB-lite"/>
    </source>
</evidence>